<dbReference type="RefSeq" id="WP_097190379.1">
    <property type="nucleotide sequence ID" value="NZ_OCSU01000002.1"/>
</dbReference>
<dbReference type="Gene3D" id="3.40.50.10140">
    <property type="entry name" value="Toll/interleukin-1 receptor homology (TIR) domain"/>
    <property type="match status" value="1"/>
</dbReference>
<organism evidence="3 4">
    <name type="scientific">Caballeronia arationis</name>
    <dbReference type="NCBI Taxonomy" id="1777142"/>
    <lineage>
        <taxon>Bacteria</taxon>
        <taxon>Pseudomonadati</taxon>
        <taxon>Pseudomonadota</taxon>
        <taxon>Betaproteobacteria</taxon>
        <taxon>Burkholderiales</taxon>
        <taxon>Burkholderiaceae</taxon>
        <taxon>Caballeronia</taxon>
    </lineage>
</organism>
<name>A0A7Z7I9T9_9BURK</name>
<dbReference type="Pfam" id="PF03796">
    <property type="entry name" value="DnaB_C"/>
    <property type="match status" value="1"/>
</dbReference>
<dbReference type="InterPro" id="IPR035897">
    <property type="entry name" value="Toll_tir_struct_dom_sf"/>
</dbReference>
<dbReference type="GO" id="GO:0005524">
    <property type="term" value="F:ATP binding"/>
    <property type="evidence" value="ECO:0007669"/>
    <property type="project" value="InterPro"/>
</dbReference>
<sequence length="450" mass="49893">MFNSENANDVKVFISYSHKDERFRESLEEHLSILRRTGKIASWNDRKITAGADWAGQIDHNIEIADIILLLISSSFVSSSYCMDKELGVALDRQQAETATVIPIFVRPTDLEGAPFMALQGLPRDQRPVSLWEDEDTAWLQVAKGIRTAADEISARKKRLGVVAKPTPIHDVMNAYVDTLSLEYQLDAAITGMRTNLVDFDRMIDGLHRGTLVAVASRPSMGKTNFCLGIALTVAEDMPVVVFSTRTSEREVTERLLTISGKLNGGRLRRGRLLDDEWPALVGAVQRVSDSTMLLDDTVHLTLESLRERCIDAKSRFGALPLVVIDSVHYLEAENAGPDNALTIARSLKRLARELNCCILVTVQVGRALEQRPNKRPVQSDLQAWADFGDESDVLAFLYVDSLYNPDTRDIGTAEVIIARNRRGPMGPIRVAYDPPTGTFDNFTVAAAPD</sequence>
<feature type="domain" description="TIR" evidence="1">
    <location>
        <begin position="8"/>
        <end position="150"/>
    </location>
</feature>
<dbReference type="AlphaFoldDB" id="A0A7Z7I9T9"/>
<dbReference type="PANTHER" id="PTHR30153:SF2">
    <property type="entry name" value="REPLICATIVE DNA HELICASE"/>
    <property type="match status" value="1"/>
</dbReference>
<dbReference type="PROSITE" id="PS50104">
    <property type="entry name" value="TIR"/>
    <property type="match status" value="1"/>
</dbReference>
<dbReference type="InterPro" id="IPR007694">
    <property type="entry name" value="DNA_helicase_DnaB-like_C"/>
</dbReference>
<dbReference type="SUPFAM" id="SSF52540">
    <property type="entry name" value="P-loop containing nucleoside triphosphate hydrolases"/>
    <property type="match status" value="1"/>
</dbReference>
<dbReference type="GO" id="GO:0007165">
    <property type="term" value="P:signal transduction"/>
    <property type="evidence" value="ECO:0007669"/>
    <property type="project" value="InterPro"/>
</dbReference>
<comment type="caution">
    <text evidence="3">The sequence shown here is derived from an EMBL/GenBank/DDBJ whole genome shotgun (WGS) entry which is preliminary data.</text>
</comment>
<dbReference type="PANTHER" id="PTHR30153">
    <property type="entry name" value="REPLICATIVE DNA HELICASE DNAB"/>
    <property type="match status" value="1"/>
</dbReference>
<dbReference type="Pfam" id="PF13676">
    <property type="entry name" value="TIR_2"/>
    <property type="match status" value="1"/>
</dbReference>
<evidence type="ECO:0000259" key="2">
    <source>
        <dbReference type="PROSITE" id="PS51199"/>
    </source>
</evidence>
<dbReference type="InterPro" id="IPR027417">
    <property type="entry name" value="P-loop_NTPase"/>
</dbReference>
<dbReference type="GO" id="GO:0003678">
    <property type="term" value="F:DNA helicase activity"/>
    <property type="evidence" value="ECO:0007669"/>
    <property type="project" value="InterPro"/>
</dbReference>
<dbReference type="Gene3D" id="3.40.50.300">
    <property type="entry name" value="P-loop containing nucleotide triphosphate hydrolases"/>
    <property type="match status" value="1"/>
</dbReference>
<dbReference type="SMART" id="SM00255">
    <property type="entry name" value="TIR"/>
    <property type="match status" value="1"/>
</dbReference>
<gene>
    <name evidence="3" type="ORF">SAMN05446927_5280</name>
</gene>
<evidence type="ECO:0000259" key="1">
    <source>
        <dbReference type="PROSITE" id="PS50104"/>
    </source>
</evidence>
<dbReference type="PROSITE" id="PS51199">
    <property type="entry name" value="SF4_HELICASE"/>
    <property type="match status" value="1"/>
</dbReference>
<evidence type="ECO:0000313" key="3">
    <source>
        <dbReference type="EMBL" id="SOE81977.1"/>
    </source>
</evidence>
<accession>A0A7Z7I9T9</accession>
<proteinExistence type="predicted"/>
<dbReference type="InterPro" id="IPR000157">
    <property type="entry name" value="TIR_dom"/>
</dbReference>
<dbReference type="Proteomes" id="UP000219522">
    <property type="component" value="Unassembled WGS sequence"/>
</dbReference>
<keyword evidence="4" id="KW-1185">Reference proteome</keyword>
<dbReference type="EMBL" id="OCSU01000002">
    <property type="protein sequence ID" value="SOE81977.1"/>
    <property type="molecule type" value="Genomic_DNA"/>
</dbReference>
<dbReference type="SUPFAM" id="SSF52200">
    <property type="entry name" value="Toll/Interleukin receptor TIR domain"/>
    <property type="match status" value="1"/>
</dbReference>
<evidence type="ECO:0000313" key="4">
    <source>
        <dbReference type="Proteomes" id="UP000219522"/>
    </source>
</evidence>
<dbReference type="GO" id="GO:0005829">
    <property type="term" value="C:cytosol"/>
    <property type="evidence" value="ECO:0007669"/>
    <property type="project" value="TreeGrafter"/>
</dbReference>
<protein>
    <submittedName>
        <fullName evidence="3">TIR domain-containing protein</fullName>
    </submittedName>
</protein>
<reference evidence="3 4" key="1">
    <citation type="submission" date="2017-09" db="EMBL/GenBank/DDBJ databases">
        <authorList>
            <person name="Varghese N."/>
            <person name="Submissions S."/>
        </authorList>
    </citation>
    <scope>NUCLEOTIDE SEQUENCE [LARGE SCALE GENOMIC DNA]</scope>
    <source>
        <strain evidence="3 4">OK806</strain>
    </source>
</reference>
<feature type="domain" description="SF4 helicase" evidence="2">
    <location>
        <begin position="186"/>
        <end position="447"/>
    </location>
</feature>
<dbReference type="GO" id="GO:0006260">
    <property type="term" value="P:DNA replication"/>
    <property type="evidence" value="ECO:0007669"/>
    <property type="project" value="InterPro"/>
</dbReference>